<dbReference type="InterPro" id="IPR050469">
    <property type="entry name" value="Diguanylate_Cyclase"/>
</dbReference>
<evidence type="ECO:0000256" key="4">
    <source>
        <dbReference type="SAM" id="MobiDB-lite"/>
    </source>
</evidence>
<dbReference type="SUPFAM" id="SSF52172">
    <property type="entry name" value="CheY-like"/>
    <property type="match status" value="2"/>
</dbReference>
<feature type="domain" description="GGDEF" evidence="6">
    <location>
        <begin position="318"/>
        <end position="456"/>
    </location>
</feature>
<dbReference type="GO" id="GO:1902201">
    <property type="term" value="P:negative regulation of bacterial-type flagellum-dependent cell motility"/>
    <property type="evidence" value="ECO:0007669"/>
    <property type="project" value="TreeGrafter"/>
</dbReference>
<dbReference type="PANTHER" id="PTHR45138">
    <property type="entry name" value="REGULATORY COMPONENTS OF SENSORY TRANSDUCTION SYSTEM"/>
    <property type="match status" value="1"/>
</dbReference>
<proteinExistence type="predicted"/>
<feature type="region of interest" description="Disordered" evidence="4">
    <location>
        <begin position="446"/>
        <end position="479"/>
    </location>
</feature>
<name>W4HNQ4_9RHOB</name>
<accession>W4HNQ4</accession>
<dbReference type="CDD" id="cd00156">
    <property type="entry name" value="REC"/>
    <property type="match status" value="1"/>
</dbReference>
<evidence type="ECO:0000256" key="2">
    <source>
        <dbReference type="ARBA" id="ARBA00034247"/>
    </source>
</evidence>
<dbReference type="Pfam" id="PF00990">
    <property type="entry name" value="GGDEF"/>
    <property type="match status" value="1"/>
</dbReference>
<dbReference type="Gene3D" id="3.40.50.2300">
    <property type="match status" value="1"/>
</dbReference>
<dbReference type="InterPro" id="IPR001789">
    <property type="entry name" value="Sig_transdc_resp-reg_receiver"/>
</dbReference>
<dbReference type="STRING" id="1379903.ATO8_06986"/>
<evidence type="ECO:0000256" key="1">
    <source>
        <dbReference type="ARBA" id="ARBA00012528"/>
    </source>
</evidence>
<dbReference type="eggNOG" id="COG3706">
    <property type="taxonomic scope" value="Bacteria"/>
</dbReference>
<gene>
    <name evidence="7" type="ORF">ATO8_06986</name>
</gene>
<evidence type="ECO:0000259" key="6">
    <source>
        <dbReference type="PROSITE" id="PS50887"/>
    </source>
</evidence>
<dbReference type="GO" id="GO:0052621">
    <property type="term" value="F:diguanylate cyclase activity"/>
    <property type="evidence" value="ECO:0007669"/>
    <property type="project" value="UniProtKB-EC"/>
</dbReference>
<keyword evidence="8" id="KW-1185">Reference proteome</keyword>
<dbReference type="SMART" id="SM00448">
    <property type="entry name" value="REC"/>
    <property type="match status" value="1"/>
</dbReference>
<dbReference type="EMBL" id="AQQW01000003">
    <property type="protein sequence ID" value="ETW13756.1"/>
    <property type="molecule type" value="Genomic_DNA"/>
</dbReference>
<dbReference type="FunFam" id="3.30.70.270:FF:000001">
    <property type="entry name" value="Diguanylate cyclase domain protein"/>
    <property type="match status" value="1"/>
</dbReference>
<dbReference type="GO" id="GO:0043709">
    <property type="term" value="P:cell adhesion involved in single-species biofilm formation"/>
    <property type="evidence" value="ECO:0007669"/>
    <property type="project" value="TreeGrafter"/>
</dbReference>
<evidence type="ECO:0000313" key="7">
    <source>
        <dbReference type="EMBL" id="ETW13756.1"/>
    </source>
</evidence>
<evidence type="ECO:0000259" key="5">
    <source>
        <dbReference type="PROSITE" id="PS50110"/>
    </source>
</evidence>
<dbReference type="PROSITE" id="PS50110">
    <property type="entry name" value="RESPONSE_REGULATORY"/>
    <property type="match status" value="1"/>
</dbReference>
<dbReference type="Proteomes" id="UP000019063">
    <property type="component" value="Unassembled WGS sequence"/>
</dbReference>
<dbReference type="Pfam" id="PF00072">
    <property type="entry name" value="Response_reg"/>
    <property type="match status" value="1"/>
</dbReference>
<organism evidence="7 8">
    <name type="scientific">Roseivivax marinus</name>
    <dbReference type="NCBI Taxonomy" id="1379903"/>
    <lineage>
        <taxon>Bacteria</taxon>
        <taxon>Pseudomonadati</taxon>
        <taxon>Pseudomonadota</taxon>
        <taxon>Alphaproteobacteria</taxon>
        <taxon>Rhodobacterales</taxon>
        <taxon>Roseobacteraceae</taxon>
        <taxon>Roseivivax</taxon>
    </lineage>
</organism>
<dbReference type="EC" id="2.7.7.65" evidence="1"/>
<dbReference type="InterPro" id="IPR011006">
    <property type="entry name" value="CheY-like_superfamily"/>
</dbReference>
<dbReference type="GO" id="GO:0005886">
    <property type="term" value="C:plasma membrane"/>
    <property type="evidence" value="ECO:0007669"/>
    <property type="project" value="TreeGrafter"/>
</dbReference>
<dbReference type="PROSITE" id="PS50887">
    <property type="entry name" value="GGDEF"/>
    <property type="match status" value="1"/>
</dbReference>
<dbReference type="Gene3D" id="3.30.70.270">
    <property type="match status" value="1"/>
</dbReference>
<reference evidence="7 8" key="1">
    <citation type="journal article" date="2014" name="Antonie Van Leeuwenhoek">
        <title>Roseivivax atlanticus sp. nov., isolated from surface seawater of the Atlantic Ocean.</title>
        <authorList>
            <person name="Li G."/>
            <person name="Lai Q."/>
            <person name="Liu X."/>
            <person name="Sun F."/>
            <person name="Shao Z."/>
        </authorList>
    </citation>
    <scope>NUCLEOTIDE SEQUENCE [LARGE SCALE GENOMIC DNA]</scope>
    <source>
        <strain evidence="7 8">22II-s10s</strain>
    </source>
</reference>
<dbReference type="SUPFAM" id="SSF55073">
    <property type="entry name" value="Nucleotide cyclase"/>
    <property type="match status" value="1"/>
</dbReference>
<dbReference type="AlphaFoldDB" id="W4HNQ4"/>
<dbReference type="InterPro" id="IPR029787">
    <property type="entry name" value="Nucleotide_cyclase"/>
</dbReference>
<dbReference type="RefSeq" id="WP_051487475.1">
    <property type="nucleotide sequence ID" value="NZ_AQQW01000003.1"/>
</dbReference>
<dbReference type="PANTHER" id="PTHR45138:SF9">
    <property type="entry name" value="DIGUANYLATE CYCLASE DGCM-RELATED"/>
    <property type="match status" value="1"/>
</dbReference>
<sequence>MTGRILIVDGIATQRIILRVKLATACYDVAQAATGAEARAQIARGGIDLVIVAERLPDTDAATFCAGLRGPFAPGVIVLMDQADPASRLAALRAGAEDTLVRPLDEQVLYARLRAILRAREAEHELRLRDETGRTLGAGTGLAEEAGHFAHRPRVAVVHARDAVSPALLSALRGSLGADLHAPRRDEVLRGRAGRYDVFVLIEADAGGALDFLGDLRVRHDGRTAAVLFVAEEAQRRPAITALDMGADDLVLGTAWPEELVLRIQKLVRRKGIADRLRATMKAGLRAALTDPLTGLHNRRYALPHLDRVDEAARAANKGYAVLLADIDDFKQVNDCNGHQAGDAVLAEVARRLAENVRAADLVSRFGGEEFLVTLPDTGPEAAAGVAERLRRAIRATPVSIGPGSAPIAVTISVGVATGPGAQAGPDGPRGRIDAADGALYAAKRAGRDRVERAPVPCRAQSERPEGASITPIRSSRSA</sequence>
<dbReference type="CDD" id="cd01949">
    <property type="entry name" value="GGDEF"/>
    <property type="match status" value="1"/>
</dbReference>
<evidence type="ECO:0000256" key="3">
    <source>
        <dbReference type="PROSITE-ProRule" id="PRU00169"/>
    </source>
</evidence>
<dbReference type="InterPro" id="IPR000160">
    <property type="entry name" value="GGDEF_dom"/>
</dbReference>
<dbReference type="SMART" id="SM00267">
    <property type="entry name" value="GGDEF"/>
    <property type="match status" value="1"/>
</dbReference>
<dbReference type="InterPro" id="IPR043128">
    <property type="entry name" value="Rev_trsase/Diguanyl_cyclase"/>
</dbReference>
<feature type="domain" description="Response regulatory" evidence="5">
    <location>
        <begin position="4"/>
        <end position="117"/>
    </location>
</feature>
<protein>
    <recommendedName>
        <fullName evidence="1">diguanylate cyclase</fullName>
        <ecNumber evidence="1">2.7.7.65</ecNumber>
    </recommendedName>
</protein>
<comment type="caution">
    <text evidence="7">The sequence shown here is derived from an EMBL/GenBank/DDBJ whole genome shotgun (WGS) entry which is preliminary data.</text>
</comment>
<comment type="caution">
    <text evidence="3">Lacks conserved residue(s) required for the propagation of feature annotation.</text>
</comment>
<dbReference type="GO" id="GO:0000160">
    <property type="term" value="P:phosphorelay signal transduction system"/>
    <property type="evidence" value="ECO:0007669"/>
    <property type="project" value="InterPro"/>
</dbReference>
<dbReference type="NCBIfam" id="TIGR00254">
    <property type="entry name" value="GGDEF"/>
    <property type="match status" value="1"/>
</dbReference>
<evidence type="ECO:0000313" key="8">
    <source>
        <dbReference type="Proteomes" id="UP000019063"/>
    </source>
</evidence>
<comment type="catalytic activity">
    <reaction evidence="2">
        <text>2 GTP = 3',3'-c-di-GMP + 2 diphosphate</text>
        <dbReference type="Rhea" id="RHEA:24898"/>
        <dbReference type="ChEBI" id="CHEBI:33019"/>
        <dbReference type="ChEBI" id="CHEBI:37565"/>
        <dbReference type="ChEBI" id="CHEBI:58805"/>
        <dbReference type="EC" id="2.7.7.65"/>
    </reaction>
</comment>